<dbReference type="EMBL" id="JANBVO010000051">
    <property type="protein sequence ID" value="KAJ9133328.1"/>
    <property type="molecule type" value="Genomic_DNA"/>
</dbReference>
<name>A0AA38VDZ1_9PEZI</name>
<evidence type="ECO:0000313" key="5">
    <source>
        <dbReference type="Proteomes" id="UP001174694"/>
    </source>
</evidence>
<protein>
    <recommendedName>
        <fullName evidence="3">DUF5672 domain-containing protein</fullName>
    </recommendedName>
</protein>
<proteinExistence type="predicted"/>
<dbReference type="AlphaFoldDB" id="A0AA38VDZ1"/>
<comment type="caution">
    <text evidence="4">The sequence shown here is derived from an EMBL/GenBank/DDBJ whole genome shotgun (WGS) entry which is preliminary data.</text>
</comment>
<evidence type="ECO:0000313" key="4">
    <source>
        <dbReference type="EMBL" id="KAJ9133328.1"/>
    </source>
</evidence>
<reference evidence="4" key="1">
    <citation type="submission" date="2022-07" db="EMBL/GenBank/DDBJ databases">
        <title>Fungi with potential for degradation of polypropylene.</title>
        <authorList>
            <person name="Gostincar C."/>
        </authorList>
    </citation>
    <scope>NUCLEOTIDE SEQUENCE</scope>
    <source>
        <strain evidence="4">EXF-13308</strain>
    </source>
</reference>
<gene>
    <name evidence="4" type="ORF">NKR23_g10832</name>
</gene>
<organism evidence="4 5">
    <name type="scientific">Pleurostoma richardsiae</name>
    <dbReference type="NCBI Taxonomy" id="41990"/>
    <lineage>
        <taxon>Eukaryota</taxon>
        <taxon>Fungi</taxon>
        <taxon>Dikarya</taxon>
        <taxon>Ascomycota</taxon>
        <taxon>Pezizomycotina</taxon>
        <taxon>Sordariomycetes</taxon>
        <taxon>Sordariomycetidae</taxon>
        <taxon>Calosphaeriales</taxon>
        <taxon>Pleurostomataceae</taxon>
        <taxon>Pleurostoma</taxon>
    </lineage>
</organism>
<dbReference type="Pfam" id="PF18922">
    <property type="entry name" value="DUF5672"/>
    <property type="match status" value="1"/>
</dbReference>
<accession>A0AA38VDZ1</accession>
<keyword evidence="2" id="KW-1133">Transmembrane helix</keyword>
<keyword evidence="5" id="KW-1185">Reference proteome</keyword>
<sequence>MLFPSKGSLPKARSSLASLFLISAVASLLAFWFFLWHDDADSQMGTSLSKPLPPVQTSAPSEKQGSIHLHPGSDDTFYASDAVPTASMPSSDTYASDALANAGPVAVIIETDMIPNLIPLMLHFATVLGPTWKVILFTLQERWEEPSAPAFRRAVAAGTFEIRFLPQETTLKDSGSVSRFLAKPWLWEQLKSAHRVLLFQSDSIICSKATTTVEDFFEYDFLGAPIAPRYGEGYNGGLSLRNPKLFLRITQESDFEHSGAEFEDQWFYREAKAREEQGVKLPGEDIAKTFSVETIYYETPLGYHQPARWQADRMGDIEDWCPEVKMLIGRRAT</sequence>
<dbReference type="InterPro" id="IPR043729">
    <property type="entry name" value="DUF5672"/>
</dbReference>
<evidence type="ECO:0000256" key="2">
    <source>
        <dbReference type="SAM" id="Phobius"/>
    </source>
</evidence>
<feature type="transmembrane region" description="Helical" evidence="2">
    <location>
        <begin position="16"/>
        <end position="36"/>
    </location>
</feature>
<keyword evidence="2" id="KW-0472">Membrane</keyword>
<dbReference type="Proteomes" id="UP001174694">
    <property type="component" value="Unassembled WGS sequence"/>
</dbReference>
<evidence type="ECO:0000259" key="3">
    <source>
        <dbReference type="Pfam" id="PF18922"/>
    </source>
</evidence>
<feature type="compositionally biased region" description="Polar residues" evidence="1">
    <location>
        <begin position="46"/>
        <end position="64"/>
    </location>
</feature>
<evidence type="ECO:0000256" key="1">
    <source>
        <dbReference type="SAM" id="MobiDB-lite"/>
    </source>
</evidence>
<feature type="region of interest" description="Disordered" evidence="1">
    <location>
        <begin position="46"/>
        <end position="66"/>
    </location>
</feature>
<keyword evidence="2" id="KW-0812">Transmembrane</keyword>
<feature type="domain" description="DUF5672" evidence="3">
    <location>
        <begin position="160"/>
        <end position="304"/>
    </location>
</feature>